<keyword evidence="3" id="KW-1185">Reference proteome</keyword>
<evidence type="ECO:0000313" key="3">
    <source>
        <dbReference type="Proteomes" id="UP001229421"/>
    </source>
</evidence>
<feature type="region of interest" description="Disordered" evidence="1">
    <location>
        <begin position="80"/>
        <end position="120"/>
    </location>
</feature>
<evidence type="ECO:0000313" key="2">
    <source>
        <dbReference type="EMBL" id="KAK1411681.1"/>
    </source>
</evidence>
<organism evidence="2 3">
    <name type="scientific">Tagetes erecta</name>
    <name type="common">African marigold</name>
    <dbReference type="NCBI Taxonomy" id="13708"/>
    <lineage>
        <taxon>Eukaryota</taxon>
        <taxon>Viridiplantae</taxon>
        <taxon>Streptophyta</taxon>
        <taxon>Embryophyta</taxon>
        <taxon>Tracheophyta</taxon>
        <taxon>Spermatophyta</taxon>
        <taxon>Magnoliopsida</taxon>
        <taxon>eudicotyledons</taxon>
        <taxon>Gunneridae</taxon>
        <taxon>Pentapetalae</taxon>
        <taxon>asterids</taxon>
        <taxon>campanulids</taxon>
        <taxon>Asterales</taxon>
        <taxon>Asteraceae</taxon>
        <taxon>Asteroideae</taxon>
        <taxon>Heliantheae alliance</taxon>
        <taxon>Tageteae</taxon>
        <taxon>Tagetes</taxon>
    </lineage>
</organism>
<evidence type="ECO:0000256" key="1">
    <source>
        <dbReference type="SAM" id="MobiDB-lite"/>
    </source>
</evidence>
<protein>
    <submittedName>
        <fullName evidence="2">Uncharacterized protein</fullName>
    </submittedName>
</protein>
<reference evidence="2" key="1">
    <citation type="journal article" date="2023" name="bioRxiv">
        <title>Improved chromosome-level genome assembly for marigold (Tagetes erecta).</title>
        <authorList>
            <person name="Jiang F."/>
            <person name="Yuan L."/>
            <person name="Wang S."/>
            <person name="Wang H."/>
            <person name="Xu D."/>
            <person name="Wang A."/>
            <person name="Fan W."/>
        </authorList>
    </citation>
    <scope>NUCLEOTIDE SEQUENCE</scope>
    <source>
        <strain evidence="2">WSJ</strain>
        <tissue evidence="2">Leaf</tissue>
    </source>
</reference>
<comment type="caution">
    <text evidence="2">The sequence shown here is derived from an EMBL/GenBank/DDBJ whole genome shotgun (WGS) entry which is preliminary data.</text>
</comment>
<accession>A0AAD8JYA1</accession>
<dbReference type="EMBL" id="JAUHHV010000010">
    <property type="protein sequence ID" value="KAK1411681.1"/>
    <property type="molecule type" value="Genomic_DNA"/>
</dbReference>
<feature type="compositionally biased region" description="Basic residues" evidence="1">
    <location>
        <begin position="100"/>
        <end position="111"/>
    </location>
</feature>
<dbReference type="AlphaFoldDB" id="A0AAD8JYA1"/>
<gene>
    <name evidence="2" type="ORF">QVD17_38239</name>
</gene>
<proteinExistence type="predicted"/>
<sequence>MNVQLEYYHKGRDFQSRGDLFDESIHSLLDTSCRNLVVTKNNIKRKILPTEIQAFIGIPLELTINIKPNGALGVEHARKLPTITPPTPDPKNKATMMTRGLKHHTRQRSKQNTKAGCKTN</sequence>
<name>A0AAD8JYA1_TARER</name>
<dbReference type="Proteomes" id="UP001229421">
    <property type="component" value="Unassembled WGS sequence"/>
</dbReference>